<feature type="transmembrane region" description="Helical" evidence="1">
    <location>
        <begin position="417"/>
        <end position="438"/>
    </location>
</feature>
<reference evidence="3" key="1">
    <citation type="journal article" date="2019" name="Int. J. Syst. Evol. Microbiol.">
        <title>The Global Catalogue of Microorganisms (GCM) 10K type strain sequencing project: providing services to taxonomists for standard genome sequencing and annotation.</title>
        <authorList>
            <consortium name="The Broad Institute Genomics Platform"/>
            <consortium name="The Broad Institute Genome Sequencing Center for Infectious Disease"/>
            <person name="Wu L."/>
            <person name="Ma J."/>
        </authorList>
    </citation>
    <scope>NUCLEOTIDE SEQUENCE [LARGE SCALE GENOMIC DNA]</scope>
    <source>
        <strain evidence="3">JCM 18542</strain>
    </source>
</reference>
<accession>A0ABP9CZL1</accession>
<dbReference type="GO" id="GO:0016301">
    <property type="term" value="F:kinase activity"/>
    <property type="evidence" value="ECO:0007669"/>
    <property type="project" value="UniProtKB-KW"/>
</dbReference>
<keyword evidence="1" id="KW-0812">Transmembrane</keyword>
<comment type="caution">
    <text evidence="2">The sequence shown here is derived from an EMBL/GenBank/DDBJ whole genome shotgun (WGS) entry which is preliminary data.</text>
</comment>
<gene>
    <name evidence="2" type="primary">glnX</name>
    <name evidence="2" type="ORF">GCM10023353_31370</name>
</gene>
<dbReference type="EMBL" id="BAABKQ010000001">
    <property type="protein sequence ID" value="GAA4820989.1"/>
    <property type="molecule type" value="Genomic_DNA"/>
</dbReference>
<name>A0ABP9CZL1_9ACTN</name>
<keyword evidence="3" id="KW-1185">Reference proteome</keyword>
<feature type="transmembrane region" description="Helical" evidence="1">
    <location>
        <begin position="253"/>
        <end position="273"/>
    </location>
</feature>
<proteinExistence type="predicted"/>
<feature type="transmembrane region" description="Helical" evidence="1">
    <location>
        <begin position="47"/>
        <end position="70"/>
    </location>
</feature>
<feature type="transmembrane region" description="Helical" evidence="1">
    <location>
        <begin position="221"/>
        <end position="241"/>
    </location>
</feature>
<evidence type="ECO:0000313" key="3">
    <source>
        <dbReference type="Proteomes" id="UP001500839"/>
    </source>
</evidence>
<protein>
    <submittedName>
        <fullName evidence="2">Protein kinase G-activating protein GlnX</fullName>
    </submittedName>
</protein>
<dbReference type="Proteomes" id="UP001500839">
    <property type="component" value="Unassembled WGS sequence"/>
</dbReference>
<keyword evidence="1" id="KW-0472">Membrane</keyword>
<keyword evidence="2" id="KW-0808">Transferase</keyword>
<evidence type="ECO:0000313" key="2">
    <source>
        <dbReference type="EMBL" id="GAA4820989.1"/>
    </source>
</evidence>
<keyword evidence="2" id="KW-0418">Kinase</keyword>
<evidence type="ECO:0000256" key="1">
    <source>
        <dbReference type="SAM" id="Phobius"/>
    </source>
</evidence>
<organism evidence="2 3">
    <name type="scientific">Tomitella cavernea</name>
    <dbReference type="NCBI Taxonomy" id="1387982"/>
    <lineage>
        <taxon>Bacteria</taxon>
        <taxon>Bacillati</taxon>
        <taxon>Actinomycetota</taxon>
        <taxon>Actinomycetes</taxon>
        <taxon>Mycobacteriales</taxon>
        <taxon>Tomitella</taxon>
    </lineage>
</organism>
<keyword evidence="1" id="KW-1133">Transmembrane helix</keyword>
<sequence>MGSGHVSVDGGVRLRGRRGAAAAVVEDALLTRAGHWRDQALSTPGRLAAIGLVLVLLALASGAATGLAVGARDTRIDTLRGSADPLANAAQDLYSSLSIADASASTAFLAGGLQPRVMVDRYDSAVAAASAALATATMGVGDDDTTARALLASLSAGLPIYTGLIATAGANNRAGNPVGVNYLGEASHMMQTQLLPDARRLYSEQSAAVVDLEHRNASVDWMPLFIIALTLVLLVAFQVYLARRSNRRLNFGLVTATVAIALMFAWALVAGLVSASFSQRAAAESTGPLSVITTARIAAQQARTDETRNLLARGDDSAIPQTFDQRMVTIEDALDEDDGGTDSGARRNLDAWQAAHGEMRHHLARGDYAGAVDVAIGTDGTSSGTQFVALDAKLEDRIGELRARGQRLVDDSARATGFLAVGSAILAGVAALAIIFGLRPRLSEYQ</sequence>